<dbReference type="AlphaFoldDB" id="A0A927L7A9"/>
<dbReference type="GeneID" id="79928445"/>
<dbReference type="RefSeq" id="WP_192360704.1">
    <property type="nucleotide sequence ID" value="NZ_CP119182.1"/>
</dbReference>
<evidence type="ECO:0000313" key="2">
    <source>
        <dbReference type="EMBL" id="MBD9723863.1"/>
    </source>
</evidence>
<proteinExistence type="predicted"/>
<name>A0A927L7A9_9ACTN</name>
<reference evidence="2" key="1">
    <citation type="submission" date="2020-09" db="EMBL/GenBank/DDBJ databases">
        <title>Streptomyces canutascabiei sp. nov., which causes potato common scab and is distributed across the world.</title>
        <authorList>
            <person name="Nguyen H.P."/>
            <person name="Weisberg A.J."/>
            <person name="Chang J.H."/>
            <person name="Clarke C.R."/>
        </authorList>
    </citation>
    <scope>NUCLEOTIDE SEQUENCE</scope>
    <source>
        <strain evidence="2">ID-01-6.2a</strain>
    </source>
</reference>
<dbReference type="Proteomes" id="UP000661025">
    <property type="component" value="Unassembled WGS sequence"/>
</dbReference>
<feature type="signal peptide" evidence="1">
    <location>
        <begin position="1"/>
        <end position="27"/>
    </location>
</feature>
<protein>
    <recommendedName>
        <fullName evidence="4">Secreted protein</fullName>
    </recommendedName>
</protein>
<keyword evidence="1" id="KW-0732">Signal</keyword>
<dbReference type="EMBL" id="JACYXT010000004">
    <property type="protein sequence ID" value="MBD9723863.1"/>
    <property type="molecule type" value="Genomic_DNA"/>
</dbReference>
<evidence type="ECO:0000256" key="1">
    <source>
        <dbReference type="SAM" id="SignalP"/>
    </source>
</evidence>
<comment type="caution">
    <text evidence="2">The sequence shown here is derived from an EMBL/GenBank/DDBJ whole genome shotgun (WGS) entry which is preliminary data.</text>
</comment>
<organism evidence="2 3">
    <name type="scientific">Streptomyces caniscabiei</name>
    <dbReference type="NCBI Taxonomy" id="2746961"/>
    <lineage>
        <taxon>Bacteria</taxon>
        <taxon>Bacillati</taxon>
        <taxon>Actinomycetota</taxon>
        <taxon>Actinomycetes</taxon>
        <taxon>Kitasatosporales</taxon>
        <taxon>Streptomycetaceae</taxon>
        <taxon>Streptomyces</taxon>
    </lineage>
</organism>
<accession>A0A927L7A9</accession>
<evidence type="ECO:0008006" key="4">
    <source>
        <dbReference type="Google" id="ProtNLM"/>
    </source>
</evidence>
<feature type="chain" id="PRO_5037780765" description="Secreted protein" evidence="1">
    <location>
        <begin position="28"/>
        <end position="167"/>
    </location>
</feature>
<sequence>MITSAVRGVLVTALTTSLALLPTTAQAEQKDQDNDIEKVELVGVNRVATWPSLDGVVGGTWTTPLDLYTPHKAKKSGKTELRYAGDGESECDVVRSGARAVTAQCTRVLRLKKGTLTLSDMVDYRPLQPITAKTAIVGGTGHYRSAYGDGYLTLDGHRTHIVLNVDE</sequence>
<evidence type="ECO:0000313" key="3">
    <source>
        <dbReference type="Proteomes" id="UP000661025"/>
    </source>
</evidence>
<gene>
    <name evidence="2" type="ORF">IHE70_11560</name>
</gene>